<organism evidence="1 2">
    <name type="scientific">Caenorhabditis tropicalis</name>
    <dbReference type="NCBI Taxonomy" id="1561998"/>
    <lineage>
        <taxon>Eukaryota</taxon>
        <taxon>Metazoa</taxon>
        <taxon>Ecdysozoa</taxon>
        <taxon>Nematoda</taxon>
        <taxon>Chromadorea</taxon>
        <taxon>Rhabditida</taxon>
        <taxon>Rhabditina</taxon>
        <taxon>Rhabditomorpha</taxon>
        <taxon>Rhabditoidea</taxon>
        <taxon>Rhabditidae</taxon>
        <taxon>Peloderinae</taxon>
        <taxon>Caenorhabditis</taxon>
    </lineage>
</organism>
<proteinExistence type="predicted"/>
<keyword evidence="1" id="KW-1185">Reference proteome</keyword>
<dbReference type="Proteomes" id="UP000095282">
    <property type="component" value="Unplaced"/>
</dbReference>
<evidence type="ECO:0000313" key="1">
    <source>
        <dbReference type="Proteomes" id="UP000095282"/>
    </source>
</evidence>
<protein>
    <submittedName>
        <fullName evidence="2">Secreted protein</fullName>
    </submittedName>
</protein>
<reference evidence="2" key="1">
    <citation type="submission" date="2016-11" db="UniProtKB">
        <authorList>
            <consortium name="WormBaseParasite"/>
        </authorList>
    </citation>
    <scope>IDENTIFICATION</scope>
</reference>
<evidence type="ECO:0000313" key="2">
    <source>
        <dbReference type="WBParaSite" id="Csp11.Scaffold630.g20130.t1"/>
    </source>
</evidence>
<dbReference type="WBParaSite" id="Csp11.Scaffold630.g20130.t1">
    <property type="protein sequence ID" value="Csp11.Scaffold630.g20130.t1"/>
    <property type="gene ID" value="Csp11.Scaffold630.g20130"/>
</dbReference>
<name>A0A1I7UWT6_9PELO</name>
<accession>A0A1I7UWT6</accession>
<dbReference type="AlphaFoldDB" id="A0A1I7UWT6"/>
<sequence length="72" mass="8203">MLLFLWKRGGGTTRINGACHSPAWTKLVHIHTKRANFESQALIGMGNEVIPVFIETQCFLHFFPRRCISCVD</sequence>